<dbReference type="EMBL" id="FNOU01000013">
    <property type="protein sequence ID" value="SDX99398.1"/>
    <property type="molecule type" value="Genomic_DNA"/>
</dbReference>
<evidence type="ECO:0000256" key="1">
    <source>
        <dbReference type="ARBA" id="ARBA00003283"/>
    </source>
</evidence>
<dbReference type="Gene3D" id="1.10.443.10">
    <property type="entry name" value="Intergrase catalytic core"/>
    <property type="match status" value="1"/>
</dbReference>
<dbReference type="STRING" id="1528.SAMN04488579_1139"/>
<dbReference type="Proteomes" id="UP000199652">
    <property type="component" value="Unassembled WGS sequence"/>
</dbReference>
<dbReference type="GO" id="GO:0015074">
    <property type="term" value="P:DNA integration"/>
    <property type="evidence" value="ECO:0007669"/>
    <property type="project" value="UniProtKB-KW"/>
</dbReference>
<dbReference type="OrthoDB" id="9803188at2"/>
<dbReference type="InterPro" id="IPR010998">
    <property type="entry name" value="Integrase_recombinase_N"/>
</dbReference>
<evidence type="ECO:0000256" key="4">
    <source>
        <dbReference type="ARBA" id="ARBA00023125"/>
    </source>
</evidence>
<comment type="function">
    <text evidence="1">Site-specific tyrosine recombinase, which acts by catalyzing the cutting and rejoining of the recombining DNA molecules.</text>
</comment>
<dbReference type="Gene3D" id="1.10.150.130">
    <property type="match status" value="1"/>
</dbReference>
<dbReference type="PANTHER" id="PTHR30349:SF64">
    <property type="entry name" value="PROPHAGE INTEGRASE INTD-RELATED"/>
    <property type="match status" value="1"/>
</dbReference>
<evidence type="ECO:0000313" key="10">
    <source>
        <dbReference type="Proteomes" id="UP000199652"/>
    </source>
</evidence>
<reference evidence="10" key="1">
    <citation type="submission" date="2016-10" db="EMBL/GenBank/DDBJ databases">
        <authorList>
            <person name="Varghese N."/>
            <person name="Submissions S."/>
        </authorList>
    </citation>
    <scope>NUCLEOTIDE SEQUENCE [LARGE SCALE GENOMIC DNA]</scope>
    <source>
        <strain evidence="10">VPI 5359</strain>
    </source>
</reference>
<dbReference type="InterPro" id="IPR044068">
    <property type="entry name" value="CB"/>
</dbReference>
<dbReference type="PROSITE" id="PS51900">
    <property type="entry name" value="CB"/>
    <property type="match status" value="1"/>
</dbReference>
<evidence type="ECO:0000256" key="6">
    <source>
        <dbReference type="PROSITE-ProRule" id="PRU01248"/>
    </source>
</evidence>
<dbReference type="CDD" id="cd01189">
    <property type="entry name" value="INT_ICEBs1_C_like"/>
    <property type="match status" value="1"/>
</dbReference>
<keyword evidence="10" id="KW-1185">Reference proteome</keyword>
<feature type="domain" description="Core-binding (CB)" evidence="8">
    <location>
        <begin position="74"/>
        <end position="157"/>
    </location>
</feature>
<dbReference type="SUPFAM" id="SSF56349">
    <property type="entry name" value="DNA breaking-rejoining enzymes"/>
    <property type="match status" value="1"/>
</dbReference>
<evidence type="ECO:0000259" key="7">
    <source>
        <dbReference type="PROSITE" id="PS51898"/>
    </source>
</evidence>
<sequence>MAKQKKPSKRAFGTGTVKLRNDGRYEGKILTQELTKGGNPKYKSFYGRTEAEVTTKMDEYRFMHNLSRVDPTKITLEQYMNQWLQKKKIELKPTSYTRVLATVNKHIIPYIGHIPIQNLTDGHIQDLVINRMFEDGLKHSSIQKAYQSLNNCITYAIKRRDLTYNPMGVVALPPKHKFKTKDEELKYFTESDMEIFIKTALTPGLDGEKMFHYKYGPMFVLMLNTGIRSGEARALKVQDCDFTNNTLSIHSNVVDFFDMESKQTTRYIQESTKTEAGTRTVTLVGYAVSMALILTVNKEPKDLLLSTPDGKPISTSNFERSFKTIVKKAGLVDDDGNSKYTGLHTLRHTYASFMFRNKIDIKIISHQLGHADVSTTYNIYTHIINANKIDEIAQMNSLSNPEPIQKKENTLYPTGTVFSKEGL</sequence>
<dbReference type="Pfam" id="PF14659">
    <property type="entry name" value="Phage_int_SAM_3"/>
    <property type="match status" value="1"/>
</dbReference>
<protein>
    <submittedName>
        <fullName evidence="9">Site-specific recombinase XerD</fullName>
    </submittedName>
</protein>
<proteinExistence type="inferred from homology"/>
<dbReference type="GO" id="GO:0006310">
    <property type="term" value="P:DNA recombination"/>
    <property type="evidence" value="ECO:0007669"/>
    <property type="project" value="UniProtKB-KW"/>
</dbReference>
<dbReference type="InterPro" id="IPR002104">
    <property type="entry name" value="Integrase_catalytic"/>
</dbReference>
<evidence type="ECO:0000313" key="9">
    <source>
        <dbReference type="EMBL" id="SDX99398.1"/>
    </source>
</evidence>
<evidence type="ECO:0000256" key="3">
    <source>
        <dbReference type="ARBA" id="ARBA00022908"/>
    </source>
</evidence>
<dbReference type="Pfam" id="PF00589">
    <property type="entry name" value="Phage_integrase"/>
    <property type="match status" value="1"/>
</dbReference>
<dbReference type="InterPro" id="IPR013762">
    <property type="entry name" value="Integrase-like_cat_sf"/>
</dbReference>
<name>A0A1H3G9S5_EUBBA</name>
<evidence type="ECO:0000256" key="2">
    <source>
        <dbReference type="ARBA" id="ARBA00008857"/>
    </source>
</evidence>
<keyword evidence="4 6" id="KW-0238">DNA-binding</keyword>
<dbReference type="InterPro" id="IPR004107">
    <property type="entry name" value="Integrase_SAM-like_N"/>
</dbReference>
<keyword evidence="3" id="KW-0229">DNA integration</keyword>
<comment type="similarity">
    <text evidence="2">Belongs to the 'phage' integrase family.</text>
</comment>
<organism evidence="9 10">
    <name type="scientific">Eubacterium barkeri</name>
    <name type="common">Clostridium barkeri</name>
    <dbReference type="NCBI Taxonomy" id="1528"/>
    <lineage>
        <taxon>Bacteria</taxon>
        <taxon>Bacillati</taxon>
        <taxon>Bacillota</taxon>
        <taxon>Clostridia</taxon>
        <taxon>Eubacteriales</taxon>
        <taxon>Eubacteriaceae</taxon>
        <taxon>Eubacterium</taxon>
    </lineage>
</organism>
<dbReference type="AlphaFoldDB" id="A0A1H3G9S5"/>
<dbReference type="InterPro" id="IPR050090">
    <property type="entry name" value="Tyrosine_recombinase_XerCD"/>
</dbReference>
<dbReference type="PROSITE" id="PS51898">
    <property type="entry name" value="TYR_RECOMBINASE"/>
    <property type="match status" value="1"/>
</dbReference>
<dbReference type="PANTHER" id="PTHR30349">
    <property type="entry name" value="PHAGE INTEGRASE-RELATED"/>
    <property type="match status" value="1"/>
</dbReference>
<dbReference type="RefSeq" id="WP_090245477.1">
    <property type="nucleotide sequence ID" value="NZ_FNOU01000013.1"/>
</dbReference>
<evidence type="ECO:0000256" key="5">
    <source>
        <dbReference type="ARBA" id="ARBA00023172"/>
    </source>
</evidence>
<dbReference type="GO" id="GO:0003677">
    <property type="term" value="F:DNA binding"/>
    <property type="evidence" value="ECO:0007669"/>
    <property type="project" value="UniProtKB-UniRule"/>
</dbReference>
<evidence type="ECO:0000259" key="8">
    <source>
        <dbReference type="PROSITE" id="PS51900"/>
    </source>
</evidence>
<accession>A0A1H3G9S5</accession>
<dbReference type="InterPro" id="IPR011010">
    <property type="entry name" value="DNA_brk_join_enz"/>
</dbReference>
<keyword evidence="5" id="KW-0233">DNA recombination</keyword>
<gene>
    <name evidence="9" type="ORF">SAMN04488579_1139</name>
</gene>
<feature type="domain" description="Tyr recombinase" evidence="7">
    <location>
        <begin position="183"/>
        <end position="394"/>
    </location>
</feature>